<dbReference type="AlphaFoldDB" id="A0A0E9X6C9"/>
<keyword evidence="1" id="KW-0812">Transmembrane</keyword>
<protein>
    <submittedName>
        <fullName evidence="2">Uncharacterized protein</fullName>
    </submittedName>
</protein>
<keyword evidence="1" id="KW-0472">Membrane</keyword>
<sequence>MVLISTGNQGNLYVLCAVGLAQVHIYIKLQFSLKYFMHDYEYCNQGNHSISCDNLVMHLGLKIICILMKFGESCSVSVLNFSAMFENAALSTM</sequence>
<keyword evidence="1" id="KW-1133">Transmembrane helix</keyword>
<proteinExistence type="predicted"/>
<evidence type="ECO:0000313" key="2">
    <source>
        <dbReference type="EMBL" id="JAH98184.1"/>
    </source>
</evidence>
<evidence type="ECO:0000256" key="1">
    <source>
        <dbReference type="SAM" id="Phobius"/>
    </source>
</evidence>
<accession>A0A0E9X6C9</accession>
<feature type="transmembrane region" description="Helical" evidence="1">
    <location>
        <begin position="12"/>
        <end position="29"/>
    </location>
</feature>
<dbReference type="EMBL" id="GBXM01010393">
    <property type="protein sequence ID" value="JAH98184.1"/>
    <property type="molecule type" value="Transcribed_RNA"/>
</dbReference>
<reference evidence="2" key="1">
    <citation type="submission" date="2014-11" db="EMBL/GenBank/DDBJ databases">
        <authorList>
            <person name="Amaro Gonzalez C."/>
        </authorList>
    </citation>
    <scope>NUCLEOTIDE SEQUENCE</scope>
</reference>
<reference evidence="2" key="2">
    <citation type="journal article" date="2015" name="Fish Shellfish Immunol.">
        <title>Early steps in the European eel (Anguilla anguilla)-Vibrio vulnificus interaction in the gills: Role of the RtxA13 toxin.</title>
        <authorList>
            <person name="Callol A."/>
            <person name="Pajuelo D."/>
            <person name="Ebbesson L."/>
            <person name="Teles M."/>
            <person name="MacKenzie S."/>
            <person name="Amaro C."/>
        </authorList>
    </citation>
    <scope>NUCLEOTIDE SEQUENCE</scope>
</reference>
<name>A0A0E9X6C9_ANGAN</name>
<organism evidence="2">
    <name type="scientific">Anguilla anguilla</name>
    <name type="common">European freshwater eel</name>
    <name type="synonym">Muraena anguilla</name>
    <dbReference type="NCBI Taxonomy" id="7936"/>
    <lineage>
        <taxon>Eukaryota</taxon>
        <taxon>Metazoa</taxon>
        <taxon>Chordata</taxon>
        <taxon>Craniata</taxon>
        <taxon>Vertebrata</taxon>
        <taxon>Euteleostomi</taxon>
        <taxon>Actinopterygii</taxon>
        <taxon>Neopterygii</taxon>
        <taxon>Teleostei</taxon>
        <taxon>Anguilliformes</taxon>
        <taxon>Anguillidae</taxon>
        <taxon>Anguilla</taxon>
    </lineage>
</organism>